<dbReference type="Proteomes" id="UP000011014">
    <property type="component" value="Unassembled WGS sequence"/>
</dbReference>
<dbReference type="Proteomes" id="UP000001307">
    <property type="component" value="Unassembled WGS sequence"/>
</dbReference>
<proteinExistence type="predicted"/>
<dbReference type="EMBL" id="FN653041">
    <property type="protein sequence ID" value="CBY09522.1"/>
    <property type="molecule type" value="Genomic_DNA"/>
</dbReference>
<gene>
    <name evidence="1" type="ORF">GSOID_T00008524001</name>
    <name evidence="2" type="ORF">GSOID_T00025155001</name>
</gene>
<accession>E4XEB9</accession>
<protein>
    <submittedName>
        <fullName evidence="1">Uncharacterized protein</fullName>
    </submittedName>
</protein>
<name>E4XEB9_OIKDI</name>
<keyword evidence="3" id="KW-1185">Reference proteome</keyword>
<dbReference type="InParanoid" id="E4XEB9"/>
<dbReference type="EMBL" id="FN654297">
    <property type="protein sequence ID" value="CBY31258.1"/>
    <property type="molecule type" value="Genomic_DNA"/>
</dbReference>
<evidence type="ECO:0000313" key="3">
    <source>
        <dbReference type="Proteomes" id="UP000001307"/>
    </source>
</evidence>
<evidence type="ECO:0000313" key="2">
    <source>
        <dbReference type="EMBL" id="CBY31258.1"/>
    </source>
</evidence>
<dbReference type="AlphaFoldDB" id="E4XEB9"/>
<evidence type="ECO:0000313" key="1">
    <source>
        <dbReference type="EMBL" id="CBY09522.1"/>
    </source>
</evidence>
<sequence>MKKRTMSSLNQQSLQNLFALYQKLLEEFTQTQMSSQIPSSWRR</sequence>
<organism evidence="1">
    <name type="scientific">Oikopleura dioica</name>
    <name type="common">Tunicate</name>
    <dbReference type="NCBI Taxonomy" id="34765"/>
    <lineage>
        <taxon>Eukaryota</taxon>
        <taxon>Metazoa</taxon>
        <taxon>Chordata</taxon>
        <taxon>Tunicata</taxon>
        <taxon>Appendicularia</taxon>
        <taxon>Copelata</taxon>
        <taxon>Oikopleuridae</taxon>
        <taxon>Oikopleura</taxon>
    </lineage>
</organism>
<reference evidence="1" key="1">
    <citation type="journal article" date="2010" name="Science">
        <title>Plasticity of animal genome architecture unmasked by rapid evolution of a pelagic tunicate.</title>
        <authorList>
            <person name="Denoeud F."/>
            <person name="Henriet S."/>
            <person name="Mungpakdee S."/>
            <person name="Aury J.M."/>
            <person name="Da Silva C."/>
            <person name="Brinkmann H."/>
            <person name="Mikhaleva J."/>
            <person name="Olsen L.C."/>
            <person name="Jubin C."/>
            <person name="Canestro C."/>
            <person name="Bouquet J.M."/>
            <person name="Danks G."/>
            <person name="Poulain J."/>
            <person name="Campsteijn C."/>
            <person name="Adamski M."/>
            <person name="Cross I."/>
            <person name="Yadetie F."/>
            <person name="Muffato M."/>
            <person name="Louis A."/>
            <person name="Butcher S."/>
            <person name="Tsagkogeorga G."/>
            <person name="Konrad A."/>
            <person name="Singh S."/>
            <person name="Jensen M.F."/>
            <person name="Cong E.H."/>
            <person name="Eikeseth-Otteraa H."/>
            <person name="Noel B."/>
            <person name="Anthouard V."/>
            <person name="Porcel B.M."/>
            <person name="Kachouri-Lafond R."/>
            <person name="Nishino A."/>
            <person name="Ugolini M."/>
            <person name="Chourrout P."/>
            <person name="Nishida H."/>
            <person name="Aasland R."/>
            <person name="Huzurbazar S."/>
            <person name="Westhof E."/>
            <person name="Delsuc F."/>
            <person name="Lehrach H."/>
            <person name="Reinhardt R."/>
            <person name="Weissenbach J."/>
            <person name="Roy S.W."/>
            <person name="Artiguenave F."/>
            <person name="Postlethwait J.H."/>
            <person name="Manak J.R."/>
            <person name="Thompson E.M."/>
            <person name="Jaillon O."/>
            <person name="Du Pasquier L."/>
            <person name="Boudinot P."/>
            <person name="Liberles D.A."/>
            <person name="Volff J.N."/>
            <person name="Philippe H."/>
            <person name="Lenhard B."/>
            <person name="Roest Crollius H."/>
            <person name="Wincker P."/>
            <person name="Chourrout D."/>
        </authorList>
    </citation>
    <scope>NUCLEOTIDE SEQUENCE [LARGE SCALE GENOMIC DNA]</scope>
</reference>